<dbReference type="PROSITE" id="PS52050">
    <property type="entry name" value="WYL"/>
    <property type="match status" value="1"/>
</dbReference>
<protein>
    <submittedName>
        <fullName evidence="3">WYL domain-containing protein</fullName>
    </submittedName>
</protein>
<keyword evidence="4" id="KW-1185">Reference proteome</keyword>
<dbReference type="Pfam" id="PF13280">
    <property type="entry name" value="WYL"/>
    <property type="match status" value="1"/>
</dbReference>
<evidence type="ECO:0000256" key="1">
    <source>
        <dbReference type="SAM" id="MobiDB-lite"/>
    </source>
</evidence>
<reference evidence="3 4" key="1">
    <citation type="submission" date="2024-03" db="EMBL/GenBank/DDBJ databases">
        <title>Novel Streptomyces species of biotechnological and ecological value are a feature of Machair soil.</title>
        <authorList>
            <person name="Prole J.R."/>
            <person name="Goodfellow M."/>
            <person name="Allenby N."/>
            <person name="Ward A.C."/>
        </authorList>
    </citation>
    <scope>NUCLEOTIDE SEQUENCE [LARGE SCALE GENOMIC DNA]</scope>
    <source>
        <strain evidence="3 4">MS1.HAVA.3</strain>
    </source>
</reference>
<accession>A0ABU8UDI3</accession>
<comment type="caution">
    <text evidence="3">The sequence shown here is derived from an EMBL/GenBank/DDBJ whole genome shotgun (WGS) entry which is preliminary data.</text>
</comment>
<evidence type="ECO:0000313" key="3">
    <source>
        <dbReference type="EMBL" id="MEJ8645546.1"/>
    </source>
</evidence>
<organism evidence="3 4">
    <name type="scientific">Streptomyces caledonius</name>
    <dbReference type="NCBI Taxonomy" id="3134107"/>
    <lineage>
        <taxon>Bacteria</taxon>
        <taxon>Bacillati</taxon>
        <taxon>Actinomycetota</taxon>
        <taxon>Actinomycetes</taxon>
        <taxon>Kitasatosporales</taxon>
        <taxon>Streptomycetaceae</taxon>
        <taxon>Streptomyces</taxon>
    </lineage>
</organism>
<evidence type="ECO:0000259" key="2">
    <source>
        <dbReference type="Pfam" id="PF13280"/>
    </source>
</evidence>
<feature type="domain" description="WYL" evidence="2">
    <location>
        <begin position="43"/>
        <end position="90"/>
    </location>
</feature>
<proteinExistence type="predicted"/>
<evidence type="ECO:0000313" key="4">
    <source>
        <dbReference type="Proteomes" id="UP001382904"/>
    </source>
</evidence>
<feature type="region of interest" description="Disordered" evidence="1">
    <location>
        <begin position="1"/>
        <end position="41"/>
    </location>
</feature>
<feature type="region of interest" description="Disordered" evidence="1">
    <location>
        <begin position="94"/>
        <end position="114"/>
    </location>
</feature>
<sequence length="114" mass="12269">MCAAHAGRRLIATPSKDRLPAAPATQSKAPRDPPAATDSHPATLAVLAAASRDHEIVTFDYTTRQGTSSSRRVEPHSLVPAMSRWYLVATPTPSRRSCWSATGPDLLDEGGHRR</sequence>
<dbReference type="InterPro" id="IPR026881">
    <property type="entry name" value="WYL_dom"/>
</dbReference>
<name>A0ABU8UDI3_9ACTN</name>
<gene>
    <name evidence="3" type="ORF">WKI68_38640</name>
</gene>
<dbReference type="Proteomes" id="UP001382904">
    <property type="component" value="Unassembled WGS sequence"/>
</dbReference>
<dbReference type="EMBL" id="JBBKAM010000004">
    <property type="protein sequence ID" value="MEJ8645546.1"/>
    <property type="molecule type" value="Genomic_DNA"/>
</dbReference>